<dbReference type="InterPro" id="IPR001054">
    <property type="entry name" value="A/G_cyclase"/>
</dbReference>
<keyword evidence="1" id="KW-1133">Transmembrane helix</keyword>
<dbReference type="InterPro" id="IPR050697">
    <property type="entry name" value="Adenylyl/Guanylyl_Cyclase_3/4"/>
</dbReference>
<protein>
    <submittedName>
        <fullName evidence="3">Class 3 adenylate cyclase/uncharacterized membrane protein</fullName>
    </submittedName>
</protein>
<feature type="transmembrane region" description="Helical" evidence="1">
    <location>
        <begin position="33"/>
        <end position="54"/>
    </location>
</feature>
<dbReference type="GO" id="GO:0035556">
    <property type="term" value="P:intracellular signal transduction"/>
    <property type="evidence" value="ECO:0007669"/>
    <property type="project" value="InterPro"/>
</dbReference>
<organism evidence="3 4">
    <name type="scientific">Methylohalomonas lacus</name>
    <dbReference type="NCBI Taxonomy" id="398773"/>
    <lineage>
        <taxon>Bacteria</taxon>
        <taxon>Pseudomonadati</taxon>
        <taxon>Pseudomonadota</taxon>
        <taxon>Gammaproteobacteria</taxon>
        <taxon>Methylohalomonadales</taxon>
        <taxon>Methylohalomonadaceae</taxon>
        <taxon>Methylohalomonas</taxon>
    </lineage>
</organism>
<dbReference type="EMBL" id="JANUCT010000022">
    <property type="protein sequence ID" value="MCS3904428.1"/>
    <property type="molecule type" value="Genomic_DNA"/>
</dbReference>
<dbReference type="SUPFAM" id="SSF55073">
    <property type="entry name" value="Nucleotide cyclase"/>
    <property type="match status" value="1"/>
</dbReference>
<feature type="transmembrane region" description="Helical" evidence="1">
    <location>
        <begin position="95"/>
        <end position="115"/>
    </location>
</feature>
<dbReference type="InterPro" id="IPR029787">
    <property type="entry name" value="Nucleotide_cyclase"/>
</dbReference>
<dbReference type="RefSeq" id="WP_259057344.1">
    <property type="nucleotide sequence ID" value="NZ_JANUCT010000022.1"/>
</dbReference>
<reference evidence="3" key="1">
    <citation type="submission" date="2022-08" db="EMBL/GenBank/DDBJ databases">
        <title>Genomic Encyclopedia of Type Strains, Phase III (KMG-III): the genomes of soil and plant-associated and newly described type strains.</title>
        <authorList>
            <person name="Whitman W."/>
        </authorList>
    </citation>
    <scope>NUCLEOTIDE SEQUENCE</scope>
    <source>
        <strain evidence="3">HMT 1</strain>
    </source>
</reference>
<dbReference type="PANTHER" id="PTHR43081:SF1">
    <property type="entry name" value="ADENYLATE CYCLASE, TERMINAL-DIFFERENTIATION SPECIFIC"/>
    <property type="match status" value="1"/>
</dbReference>
<dbReference type="Proteomes" id="UP001204445">
    <property type="component" value="Unassembled WGS sequence"/>
</dbReference>
<dbReference type="Pfam" id="PF00211">
    <property type="entry name" value="Guanylate_cyc"/>
    <property type="match status" value="1"/>
</dbReference>
<dbReference type="AlphaFoldDB" id="A0AAE3HN29"/>
<dbReference type="SMART" id="SM00044">
    <property type="entry name" value="CYCc"/>
    <property type="match status" value="1"/>
</dbReference>
<gene>
    <name evidence="3" type="ORF">J2T55_002464</name>
</gene>
<dbReference type="PROSITE" id="PS50125">
    <property type="entry name" value="GUANYLATE_CYCLASE_2"/>
    <property type="match status" value="1"/>
</dbReference>
<evidence type="ECO:0000256" key="1">
    <source>
        <dbReference type="SAM" id="Phobius"/>
    </source>
</evidence>
<evidence type="ECO:0000313" key="3">
    <source>
        <dbReference type="EMBL" id="MCS3904428.1"/>
    </source>
</evidence>
<keyword evidence="1" id="KW-0472">Membrane</keyword>
<feature type="transmembrane region" description="Helical" evidence="1">
    <location>
        <begin position="66"/>
        <end position="83"/>
    </location>
</feature>
<dbReference type="Gene3D" id="3.30.70.1230">
    <property type="entry name" value="Nucleotide cyclase"/>
    <property type="match status" value="1"/>
</dbReference>
<dbReference type="CDD" id="cd07302">
    <property type="entry name" value="CHD"/>
    <property type="match status" value="1"/>
</dbReference>
<keyword evidence="1" id="KW-0812">Transmembrane</keyword>
<name>A0AAE3HN29_9GAMM</name>
<sequence length="394" mass="44264">MLFVCLLFLGHAAGVFRIEPGTASLPAFSAAWPVLGGLVLTVDFLLLATIGLLLSFSLPQLEPLPASLLTLGCTVPPVYLSYTGVLQPGVLPMEYYLLIILILFVINVLISYYAYSHQRQQIIDTFSHYVPVEVVRQLCREPDSFSLEGESRELTVLFADLVNFTRVAEQLEPMELTRLLNRHFDVMSSILLDHDATIDKYIGDSVMAFWGAPLVQHDQSSKALDAAFAMQEAVAELSRDFAERDWPTLDLCIGINRGDMNVGNIGSSKRASYTVIGDAVNVASRLERLTREYRVPIITSAHVVQSSPDYTFRQLDRLVLRGKQKPANIYQPLFKGASTANGDDAWLGMHDRAIELYIKGHYLQAHEQFSELLKLKPDDEYYRGMIERIDRLFD</sequence>
<accession>A0AAE3HN29</accession>
<dbReference type="GO" id="GO:0004016">
    <property type="term" value="F:adenylate cyclase activity"/>
    <property type="evidence" value="ECO:0007669"/>
    <property type="project" value="UniProtKB-ARBA"/>
</dbReference>
<evidence type="ECO:0000259" key="2">
    <source>
        <dbReference type="PROSITE" id="PS50125"/>
    </source>
</evidence>
<feature type="domain" description="Guanylate cyclase" evidence="2">
    <location>
        <begin position="155"/>
        <end position="287"/>
    </location>
</feature>
<dbReference type="GO" id="GO:0006171">
    <property type="term" value="P:cAMP biosynthetic process"/>
    <property type="evidence" value="ECO:0007669"/>
    <property type="project" value="TreeGrafter"/>
</dbReference>
<comment type="caution">
    <text evidence="3">The sequence shown here is derived from an EMBL/GenBank/DDBJ whole genome shotgun (WGS) entry which is preliminary data.</text>
</comment>
<proteinExistence type="predicted"/>
<keyword evidence="4" id="KW-1185">Reference proteome</keyword>
<evidence type="ECO:0000313" key="4">
    <source>
        <dbReference type="Proteomes" id="UP001204445"/>
    </source>
</evidence>
<dbReference type="PANTHER" id="PTHR43081">
    <property type="entry name" value="ADENYLATE CYCLASE, TERMINAL-DIFFERENTIATION SPECIFIC-RELATED"/>
    <property type="match status" value="1"/>
</dbReference>